<dbReference type="InterPro" id="IPR011990">
    <property type="entry name" value="TPR-like_helical_dom_sf"/>
</dbReference>
<dbReference type="Gene3D" id="1.25.40.390">
    <property type="match status" value="1"/>
</dbReference>
<dbReference type="GO" id="GO:0009279">
    <property type="term" value="C:cell outer membrane"/>
    <property type="evidence" value="ECO:0007669"/>
    <property type="project" value="UniProtKB-SubCell"/>
</dbReference>
<proteinExistence type="predicted"/>
<dbReference type="Pfam" id="PF07980">
    <property type="entry name" value="SusD_RagB"/>
    <property type="match status" value="1"/>
</dbReference>
<dbReference type="InterPro" id="IPR033985">
    <property type="entry name" value="SusD-like_N"/>
</dbReference>
<dbReference type="AlphaFoldDB" id="A0A5J4RPG9"/>
<sequence length="533" mass="59768">MKKLVNFRILFVLALSVVAYSCDNDENVIDDSKVLKSDADAYTLVNGVYPPLQGISSSYSFLLESASEGTISFEGAEDEAGPVVSRFETEPGTWYPIKIFSRLYQSIGAANDAIERIEAVGNDVVSEAVKKITIGRAKFIRGVNYLYLVQLFGEVPLVLQTTGQTTTRASIDVVYAQIVKDLTEAETVLPLDESNKANPSKGAANAILARAYLVWGHNPLTQTQLGAIASGIADPAPTVNADRLQKAVDYANAVINSGKYSLETDLEKNYGRNNKNGQEQIFVIRHELVNGDGGNHQSHCAFTEVFQTEKDVHIGPADIDLYNNWDAADKRREFSYTSHLKNPAENDKEYTFLPPVTLPRFGKGIDRTYTNSVNLSSYERDMDRIEIRYAEVLLTKAEALLELDQTEGALPLVNQIRERAYGDDLHNLTALTREALYKEWEHEFVYDQKRWLDLVRWKTLITTVKSVENFTHYINKTEETTTGGPAVNQDFFNKVYDHLHAKYNNVKGKHYRFPIPLGEQSEELGITPQNPGY</sequence>
<dbReference type="PROSITE" id="PS51257">
    <property type="entry name" value="PROKAR_LIPOPROTEIN"/>
    <property type="match status" value="1"/>
</dbReference>
<accession>A0A5J4RPG9</accession>
<dbReference type="EMBL" id="SNRY01000904">
    <property type="protein sequence ID" value="KAA6335335.1"/>
    <property type="molecule type" value="Genomic_DNA"/>
</dbReference>
<organism evidence="7">
    <name type="scientific">termite gut metagenome</name>
    <dbReference type="NCBI Taxonomy" id="433724"/>
    <lineage>
        <taxon>unclassified sequences</taxon>
        <taxon>metagenomes</taxon>
        <taxon>organismal metagenomes</taxon>
    </lineage>
</organism>
<keyword evidence="4" id="KW-0998">Cell outer membrane</keyword>
<dbReference type="Pfam" id="PF14322">
    <property type="entry name" value="SusD-like_3"/>
    <property type="match status" value="1"/>
</dbReference>
<comment type="subcellular location">
    <subcellularLocation>
        <location evidence="1">Cell outer membrane</location>
    </subcellularLocation>
</comment>
<feature type="domain" description="SusD-like N-terminal" evidence="6">
    <location>
        <begin position="94"/>
        <end position="213"/>
    </location>
</feature>
<evidence type="ECO:0000259" key="6">
    <source>
        <dbReference type="Pfam" id="PF14322"/>
    </source>
</evidence>
<evidence type="ECO:0000259" key="5">
    <source>
        <dbReference type="Pfam" id="PF07980"/>
    </source>
</evidence>
<keyword evidence="3" id="KW-0472">Membrane</keyword>
<evidence type="ECO:0000256" key="4">
    <source>
        <dbReference type="ARBA" id="ARBA00023237"/>
    </source>
</evidence>
<reference evidence="7" key="1">
    <citation type="submission" date="2019-03" db="EMBL/GenBank/DDBJ databases">
        <title>Single cell metagenomics reveals metabolic interactions within the superorganism composed of flagellate Streblomastix strix and complex community of Bacteroidetes bacteria on its surface.</title>
        <authorList>
            <person name="Treitli S.C."/>
            <person name="Kolisko M."/>
            <person name="Husnik F."/>
            <person name="Keeling P."/>
            <person name="Hampl V."/>
        </authorList>
    </citation>
    <scope>NUCLEOTIDE SEQUENCE</scope>
    <source>
        <strain evidence="7">STM</strain>
    </source>
</reference>
<comment type="caution">
    <text evidence="7">The sequence shown here is derived from an EMBL/GenBank/DDBJ whole genome shotgun (WGS) entry which is preliminary data.</text>
</comment>
<name>A0A5J4RPG9_9ZZZZ</name>
<gene>
    <name evidence="7" type="ORF">EZS27_016425</name>
</gene>
<evidence type="ECO:0000256" key="1">
    <source>
        <dbReference type="ARBA" id="ARBA00004442"/>
    </source>
</evidence>
<protein>
    <submittedName>
        <fullName evidence="7">RagB/SusD family nutrient uptake outer membrane protein</fullName>
    </submittedName>
</protein>
<dbReference type="InterPro" id="IPR012944">
    <property type="entry name" value="SusD_RagB_dom"/>
</dbReference>
<dbReference type="SUPFAM" id="SSF48452">
    <property type="entry name" value="TPR-like"/>
    <property type="match status" value="1"/>
</dbReference>
<dbReference type="CDD" id="cd08977">
    <property type="entry name" value="SusD"/>
    <property type="match status" value="1"/>
</dbReference>
<feature type="domain" description="RagB/SusD" evidence="5">
    <location>
        <begin position="357"/>
        <end position="533"/>
    </location>
</feature>
<evidence type="ECO:0000256" key="3">
    <source>
        <dbReference type="ARBA" id="ARBA00023136"/>
    </source>
</evidence>
<evidence type="ECO:0000313" key="7">
    <source>
        <dbReference type="EMBL" id="KAA6335335.1"/>
    </source>
</evidence>
<evidence type="ECO:0000256" key="2">
    <source>
        <dbReference type="ARBA" id="ARBA00022729"/>
    </source>
</evidence>
<keyword evidence="2" id="KW-0732">Signal</keyword>